<reference evidence="2 3" key="1">
    <citation type="submission" date="2023-07" db="EMBL/GenBank/DDBJ databases">
        <title>Genomic Encyclopedia of Type Strains, Phase IV (KMG-IV): sequencing the most valuable type-strain genomes for metagenomic binning, comparative biology and taxonomic classification.</title>
        <authorList>
            <person name="Goeker M."/>
        </authorList>
    </citation>
    <scope>NUCLEOTIDE SEQUENCE [LARGE SCALE GENOMIC DNA]</scope>
    <source>
        <strain evidence="2 3">DSM 17273</strain>
    </source>
</reference>
<name>A0AA90U092_9EURY</name>
<dbReference type="AlphaFoldDB" id="A0AA90U092"/>
<keyword evidence="3" id="KW-1185">Reference proteome</keyword>
<protein>
    <submittedName>
        <fullName evidence="2">Uncharacterized protein</fullName>
    </submittedName>
</protein>
<feature type="transmembrane region" description="Helical" evidence="1">
    <location>
        <begin position="77"/>
        <end position="104"/>
    </location>
</feature>
<dbReference type="RefSeq" id="WP_270095605.1">
    <property type="nucleotide sequence ID" value="NZ_JAQFFK010000001.1"/>
</dbReference>
<keyword evidence="1" id="KW-0472">Membrane</keyword>
<feature type="transmembrane region" description="Helical" evidence="1">
    <location>
        <begin position="47"/>
        <end position="65"/>
    </location>
</feature>
<accession>A0AA90U092</accession>
<feature type="transmembrane region" description="Helical" evidence="1">
    <location>
        <begin position="124"/>
        <end position="150"/>
    </location>
</feature>
<proteinExistence type="predicted"/>
<keyword evidence="1" id="KW-0812">Transmembrane</keyword>
<dbReference type="EMBL" id="JAVDQI010000006">
    <property type="protein sequence ID" value="MDR6223302.1"/>
    <property type="molecule type" value="Genomic_DNA"/>
</dbReference>
<gene>
    <name evidence="2" type="ORF">J2750_001767</name>
</gene>
<organism evidence="2 3">
    <name type="scientific">Methanococcoides alaskense</name>
    <dbReference type="NCBI Taxonomy" id="325778"/>
    <lineage>
        <taxon>Archaea</taxon>
        <taxon>Methanobacteriati</taxon>
        <taxon>Methanobacteriota</taxon>
        <taxon>Stenosarchaea group</taxon>
        <taxon>Methanomicrobia</taxon>
        <taxon>Methanosarcinales</taxon>
        <taxon>Methanosarcinaceae</taxon>
        <taxon>Methanococcoides</taxon>
    </lineage>
</organism>
<feature type="transmembrane region" description="Helical" evidence="1">
    <location>
        <begin position="251"/>
        <end position="270"/>
    </location>
</feature>
<feature type="transmembrane region" description="Helical" evidence="1">
    <location>
        <begin position="162"/>
        <end position="181"/>
    </location>
</feature>
<feature type="transmembrane region" description="Helical" evidence="1">
    <location>
        <begin position="21"/>
        <end position="41"/>
    </location>
</feature>
<comment type="caution">
    <text evidence="2">The sequence shown here is derived from an EMBL/GenBank/DDBJ whole genome shotgun (WGS) entry which is preliminary data.</text>
</comment>
<evidence type="ECO:0000313" key="3">
    <source>
        <dbReference type="Proteomes" id="UP001185015"/>
    </source>
</evidence>
<evidence type="ECO:0000313" key="2">
    <source>
        <dbReference type="EMBL" id="MDR6223302.1"/>
    </source>
</evidence>
<feature type="transmembrane region" description="Helical" evidence="1">
    <location>
        <begin position="187"/>
        <end position="207"/>
    </location>
</feature>
<dbReference type="Proteomes" id="UP001185015">
    <property type="component" value="Unassembled WGS sequence"/>
</dbReference>
<keyword evidence="1" id="KW-1133">Transmembrane helix</keyword>
<evidence type="ECO:0000256" key="1">
    <source>
        <dbReference type="SAM" id="Phobius"/>
    </source>
</evidence>
<sequence length="277" mass="30735">MNKYEITTLGRKLDLEYPNNRLIIQLATLVTISALVFYLIITREISISFVYGIKAGITTFLLWAISREIDPDHESAAFIPVIFTLLHVIIYGLHPIFPLTWFLLLLRLVNRSTGAKAGIIDSLAILSIGAFLTYQLSWVFGTISALGFFLDGKLSPPYRSHLIPAVLLLLCSGLALMHESTDVVMDISLLKIVTFTVMILLALPLVTNKAPIISIGDRTGERLDGQRIKATQLLALFSVAAFMLFSTASDGLWPLVWTIPVSAGLYKVLLEKKQMRT</sequence>